<gene>
    <name evidence="2" type="ORF">NCTC11421_03773</name>
</gene>
<proteinExistence type="predicted"/>
<keyword evidence="1" id="KW-1133">Transmembrane helix</keyword>
<evidence type="ECO:0000256" key="1">
    <source>
        <dbReference type="SAM" id="Phobius"/>
    </source>
</evidence>
<keyword evidence="1" id="KW-0812">Transmembrane</keyword>
<sequence>MLSLLCFGALLVCLFVIDKHDPFIPGITLLLPCLLTALLIRSMQYGTLPTRILSASPIVFVGKISYSLYLYHWILLPSPITLQATNSSDCLPYRRLPR</sequence>
<protein>
    <submittedName>
        <fullName evidence="2">Putative trans-acylase protein</fullName>
    </submittedName>
</protein>
<feature type="transmembrane region" description="Helical" evidence="1">
    <location>
        <begin position="52"/>
        <end position="74"/>
    </location>
</feature>
<dbReference type="EMBL" id="UGRI01000002">
    <property type="protein sequence ID" value="SUB32338.1"/>
    <property type="molecule type" value="Genomic_DNA"/>
</dbReference>
<evidence type="ECO:0000313" key="2">
    <source>
        <dbReference type="EMBL" id="SUB32338.1"/>
    </source>
</evidence>
<organism evidence="2">
    <name type="scientific">Neisseria gonorrhoeae</name>
    <dbReference type="NCBI Taxonomy" id="485"/>
    <lineage>
        <taxon>Bacteria</taxon>
        <taxon>Pseudomonadati</taxon>
        <taxon>Pseudomonadota</taxon>
        <taxon>Betaproteobacteria</taxon>
        <taxon>Neisseriales</taxon>
        <taxon>Neisseriaceae</taxon>
        <taxon>Neisseria</taxon>
    </lineage>
</organism>
<dbReference type="AlphaFoldDB" id="A0A379B246"/>
<name>A0A379B246_NEIGO</name>
<accession>A0A379B246</accession>
<reference evidence="2" key="1">
    <citation type="submission" date="2018-06" db="EMBL/GenBank/DDBJ databases">
        <authorList>
            <consortium name="Pathogen Informatics"/>
            <person name="Doyle S."/>
        </authorList>
    </citation>
    <scope>NUCLEOTIDE SEQUENCE [LARGE SCALE GENOMIC DNA]</scope>
    <source>
        <strain evidence="2">NCTC11421</strain>
    </source>
</reference>
<feature type="transmembrane region" description="Helical" evidence="1">
    <location>
        <begin position="23"/>
        <end position="40"/>
    </location>
</feature>
<keyword evidence="1" id="KW-0472">Membrane</keyword>